<dbReference type="Proteomes" id="UP000317243">
    <property type="component" value="Unassembled WGS sequence"/>
</dbReference>
<keyword evidence="2" id="KW-1185">Reference proteome</keyword>
<protein>
    <recommendedName>
        <fullName evidence="3">Carboxypeptidase regulatory-like domain-containing protein</fullName>
    </recommendedName>
</protein>
<dbReference type="InterPro" id="IPR008964">
    <property type="entry name" value="Invasin/intimin_cell_adhesion"/>
</dbReference>
<dbReference type="SUPFAM" id="SSF49373">
    <property type="entry name" value="Invasin/intimin cell-adhesion fragments"/>
    <property type="match status" value="1"/>
</dbReference>
<accession>A0A5C5X2W6</accession>
<organism evidence="1 2">
    <name type="scientific">Thalassoglobus neptunius</name>
    <dbReference type="NCBI Taxonomy" id="1938619"/>
    <lineage>
        <taxon>Bacteria</taxon>
        <taxon>Pseudomonadati</taxon>
        <taxon>Planctomycetota</taxon>
        <taxon>Planctomycetia</taxon>
        <taxon>Planctomycetales</taxon>
        <taxon>Planctomycetaceae</taxon>
        <taxon>Thalassoglobus</taxon>
    </lineage>
</organism>
<name>A0A5C5X2W6_9PLAN</name>
<dbReference type="OrthoDB" id="286727at2"/>
<reference evidence="1 2" key="1">
    <citation type="submission" date="2019-02" db="EMBL/GenBank/DDBJ databases">
        <title>Deep-cultivation of Planctomycetes and their phenomic and genomic characterization uncovers novel biology.</title>
        <authorList>
            <person name="Wiegand S."/>
            <person name="Jogler M."/>
            <person name="Boedeker C."/>
            <person name="Pinto D."/>
            <person name="Vollmers J."/>
            <person name="Rivas-Marin E."/>
            <person name="Kohn T."/>
            <person name="Peeters S.H."/>
            <person name="Heuer A."/>
            <person name="Rast P."/>
            <person name="Oberbeckmann S."/>
            <person name="Bunk B."/>
            <person name="Jeske O."/>
            <person name="Meyerdierks A."/>
            <person name="Storesund J.E."/>
            <person name="Kallscheuer N."/>
            <person name="Luecker S."/>
            <person name="Lage O.M."/>
            <person name="Pohl T."/>
            <person name="Merkel B.J."/>
            <person name="Hornburger P."/>
            <person name="Mueller R.-W."/>
            <person name="Bruemmer F."/>
            <person name="Labrenz M."/>
            <person name="Spormann A.M."/>
            <person name="Op Den Camp H."/>
            <person name="Overmann J."/>
            <person name="Amann R."/>
            <person name="Jetten M.S.M."/>
            <person name="Mascher T."/>
            <person name="Medema M.H."/>
            <person name="Devos D.P."/>
            <person name="Kaster A.-K."/>
            <person name="Ovreas L."/>
            <person name="Rohde M."/>
            <person name="Galperin M.Y."/>
            <person name="Jogler C."/>
        </authorList>
    </citation>
    <scope>NUCLEOTIDE SEQUENCE [LARGE SCALE GENOMIC DNA]</scope>
    <source>
        <strain evidence="1 2">KOR42</strain>
    </source>
</reference>
<evidence type="ECO:0000313" key="2">
    <source>
        <dbReference type="Proteomes" id="UP000317243"/>
    </source>
</evidence>
<gene>
    <name evidence="1" type="ORF">KOR42_05580</name>
</gene>
<dbReference type="AlphaFoldDB" id="A0A5C5X2W6"/>
<comment type="caution">
    <text evidence="1">The sequence shown here is derived from an EMBL/GenBank/DDBJ whole genome shotgun (WGS) entry which is preliminary data.</text>
</comment>
<dbReference type="RefSeq" id="WP_146507066.1">
    <property type="nucleotide sequence ID" value="NZ_SIHI01000001.1"/>
</dbReference>
<dbReference type="EMBL" id="SIHI01000001">
    <property type="protein sequence ID" value="TWT57200.1"/>
    <property type="molecule type" value="Genomic_DNA"/>
</dbReference>
<proteinExistence type="predicted"/>
<evidence type="ECO:0008006" key="3">
    <source>
        <dbReference type="Google" id="ProtNLM"/>
    </source>
</evidence>
<sequence>MQEAQRQRGLWQWCLVGCLFAVGCGGQSDRPEMATVSGKLTLDGKPLPGYIVTFQPSTGRPSVSNMPTNAEGQFELWYTYKDKGAKVDKHKVTLAYSPTSDDEAMAAQSGNVTGNPKAIAEKYGTVAVTPLEFEVSDNTTEANIDISLN</sequence>
<dbReference type="PROSITE" id="PS51257">
    <property type="entry name" value="PROKAR_LIPOPROTEIN"/>
    <property type="match status" value="1"/>
</dbReference>
<evidence type="ECO:0000313" key="1">
    <source>
        <dbReference type="EMBL" id="TWT57200.1"/>
    </source>
</evidence>